<dbReference type="Pfam" id="PF02706">
    <property type="entry name" value="Wzz"/>
    <property type="match status" value="1"/>
</dbReference>
<proteinExistence type="predicted"/>
<dbReference type="Pfam" id="PF13807">
    <property type="entry name" value="GNVR"/>
    <property type="match status" value="1"/>
</dbReference>
<keyword evidence="4 7" id="KW-1133">Transmembrane helix</keyword>
<dbReference type="RefSeq" id="WP_014956295.1">
    <property type="nucleotide sequence ID" value="NC_018645.1"/>
</dbReference>
<evidence type="ECO:0000256" key="4">
    <source>
        <dbReference type="ARBA" id="ARBA00022989"/>
    </source>
</evidence>
<evidence type="ECO:0000256" key="2">
    <source>
        <dbReference type="ARBA" id="ARBA00022475"/>
    </source>
</evidence>
<dbReference type="InterPro" id="IPR050445">
    <property type="entry name" value="Bact_polysacc_biosynth/exp"/>
</dbReference>
<keyword evidence="3 7" id="KW-0812">Transmembrane</keyword>
<sequence>MEEAIEGIQEKEIHISDYIMVLLKRKVLIIAFFIIVVFITMLFTFMATPVYQSTAKLLIDKETSSSPITGERVDYESYMSQSMTFNTHFKLIKSLSVINKLIDSLKLDAKNETLEINPIKEIISRFKANIKILLKMEESELSLHEKRMGLITTVQDKIAINQVRDTRLLTIDVKDKDPVLAAKMSNTLAEKYIEFNLANKMESSTQTLEWLNNELYALRKKLEDAEKAFFEYKQNNKVFSITGKQKMVEQKMAEFNNKYLEARNKRLELDAKLNELSTHIQGARGVANVRSLVDNPMIDTIYRKIVDLELELTRLTKTFKVKHPKIVQLKSELEKSRNRLSEEIKKELANLKSERKVLISREKTLEKTISEFESDALDTSSKELKYTILQRSVNTSQNLYDLMVSRVKESNILQSSDASNIRLVEKAMVPLAPVSPNKKRNLLLSIVLGLFGGVGLAFFLEYLDQTVRTEEDIHTHFNLSVLSVIPEADKSENQGAGK</sequence>
<keyword evidence="2" id="KW-1003">Cell membrane</keyword>
<evidence type="ECO:0000256" key="7">
    <source>
        <dbReference type="SAM" id="Phobius"/>
    </source>
</evidence>
<evidence type="ECO:0000256" key="5">
    <source>
        <dbReference type="ARBA" id="ARBA00023136"/>
    </source>
</evidence>
<accession>K0NGI6</accession>
<dbReference type="AlphaFoldDB" id="K0NGI6"/>
<dbReference type="PANTHER" id="PTHR32309">
    <property type="entry name" value="TYROSINE-PROTEIN KINASE"/>
    <property type="match status" value="1"/>
</dbReference>
<gene>
    <name evidence="10" type="ordered locus">TOL2_C07750</name>
</gene>
<dbReference type="InterPro" id="IPR003856">
    <property type="entry name" value="LPS_length_determ_N"/>
</dbReference>
<feature type="transmembrane region" description="Helical" evidence="7">
    <location>
        <begin position="442"/>
        <end position="463"/>
    </location>
</feature>
<feature type="coiled-coil region" evidence="6">
    <location>
        <begin position="326"/>
        <end position="368"/>
    </location>
</feature>
<organism evidence="10 11">
    <name type="scientific">Desulfobacula toluolica (strain DSM 7467 / Tol2)</name>
    <dbReference type="NCBI Taxonomy" id="651182"/>
    <lineage>
        <taxon>Bacteria</taxon>
        <taxon>Pseudomonadati</taxon>
        <taxon>Thermodesulfobacteriota</taxon>
        <taxon>Desulfobacteria</taxon>
        <taxon>Desulfobacterales</taxon>
        <taxon>Desulfobacteraceae</taxon>
        <taxon>Desulfobacula</taxon>
    </lineage>
</organism>
<dbReference type="Proteomes" id="UP000007347">
    <property type="component" value="Chromosome"/>
</dbReference>
<dbReference type="STRING" id="651182.TOL2_C07750"/>
<keyword evidence="11" id="KW-1185">Reference proteome</keyword>
<dbReference type="InterPro" id="IPR032807">
    <property type="entry name" value="GNVR"/>
</dbReference>
<dbReference type="EMBL" id="FO203503">
    <property type="protein sequence ID" value="CCK78943.1"/>
    <property type="molecule type" value="Genomic_DNA"/>
</dbReference>
<dbReference type="GO" id="GO:0004713">
    <property type="term" value="F:protein tyrosine kinase activity"/>
    <property type="evidence" value="ECO:0007669"/>
    <property type="project" value="TreeGrafter"/>
</dbReference>
<comment type="subcellular location">
    <subcellularLocation>
        <location evidence="1">Cell membrane</location>
        <topology evidence="1">Multi-pass membrane protein</topology>
    </subcellularLocation>
</comment>
<dbReference type="GO" id="GO:0005886">
    <property type="term" value="C:plasma membrane"/>
    <property type="evidence" value="ECO:0007669"/>
    <property type="project" value="UniProtKB-SubCell"/>
</dbReference>
<dbReference type="HOGENOM" id="CLU_009912_5_2_7"/>
<feature type="transmembrane region" description="Helical" evidence="7">
    <location>
        <begin position="27"/>
        <end position="51"/>
    </location>
</feature>
<evidence type="ECO:0000259" key="8">
    <source>
        <dbReference type="Pfam" id="PF02706"/>
    </source>
</evidence>
<feature type="coiled-coil region" evidence="6">
    <location>
        <begin position="208"/>
        <end position="272"/>
    </location>
</feature>
<feature type="domain" description="Tyrosine-protein kinase G-rich" evidence="9">
    <location>
        <begin position="389"/>
        <end position="459"/>
    </location>
</feature>
<keyword evidence="6" id="KW-0175">Coiled coil</keyword>
<evidence type="ECO:0000313" key="10">
    <source>
        <dbReference type="EMBL" id="CCK78943.1"/>
    </source>
</evidence>
<dbReference type="OrthoDB" id="9812433at2"/>
<feature type="domain" description="Polysaccharide chain length determinant N-terminal" evidence="8">
    <location>
        <begin position="12"/>
        <end position="105"/>
    </location>
</feature>
<evidence type="ECO:0000256" key="6">
    <source>
        <dbReference type="SAM" id="Coils"/>
    </source>
</evidence>
<name>K0NGI6_DESTT</name>
<evidence type="ECO:0000256" key="1">
    <source>
        <dbReference type="ARBA" id="ARBA00004651"/>
    </source>
</evidence>
<reference evidence="10 11" key="1">
    <citation type="journal article" date="2013" name="Environ. Microbiol.">
        <title>Complete genome, catabolic sub-proteomes and key-metabolites of Desulfobacula toluolica Tol2, a marine, aromatic compound-degrading, sulfate-reducing bacterium.</title>
        <authorList>
            <person name="Wohlbrand L."/>
            <person name="Jacob J.H."/>
            <person name="Kube M."/>
            <person name="Mussmann M."/>
            <person name="Jarling R."/>
            <person name="Beck A."/>
            <person name="Amann R."/>
            <person name="Wilkes H."/>
            <person name="Reinhardt R."/>
            <person name="Rabus R."/>
        </authorList>
    </citation>
    <scope>NUCLEOTIDE SEQUENCE [LARGE SCALE GENOMIC DNA]</scope>
    <source>
        <strain evidence="11">DSM 7467 / Tol2</strain>
    </source>
</reference>
<evidence type="ECO:0000256" key="3">
    <source>
        <dbReference type="ARBA" id="ARBA00022692"/>
    </source>
</evidence>
<evidence type="ECO:0000313" key="11">
    <source>
        <dbReference type="Proteomes" id="UP000007347"/>
    </source>
</evidence>
<dbReference type="PANTHER" id="PTHR32309:SF13">
    <property type="entry name" value="FERRIC ENTEROBACTIN TRANSPORT PROTEIN FEPE"/>
    <property type="match status" value="1"/>
</dbReference>
<keyword evidence="5 7" id="KW-0472">Membrane</keyword>
<dbReference type="KEGG" id="dto:TOL2_C07750"/>
<evidence type="ECO:0000259" key="9">
    <source>
        <dbReference type="Pfam" id="PF13807"/>
    </source>
</evidence>
<protein>
    <submittedName>
        <fullName evidence="10">Lipopolysaccharide biosynthesis protein</fullName>
    </submittedName>
</protein>